<dbReference type="Proteomes" id="UP001054811">
    <property type="component" value="Chromosome"/>
</dbReference>
<gene>
    <name evidence="2" type="ORF">L2X98_19670</name>
</gene>
<proteinExistence type="predicted"/>
<name>A0ABY5NK95_9MICO</name>
<dbReference type="SUPFAM" id="SSF57716">
    <property type="entry name" value="Glucocorticoid receptor-like (DNA-binding domain)"/>
    <property type="match status" value="1"/>
</dbReference>
<dbReference type="RefSeq" id="WP_259612158.1">
    <property type="nucleotide sequence ID" value="NZ_CP091139.2"/>
</dbReference>
<keyword evidence="3" id="KW-1185">Reference proteome</keyword>
<dbReference type="EMBL" id="CP091139">
    <property type="protein sequence ID" value="UUT35551.1"/>
    <property type="molecule type" value="Genomic_DNA"/>
</dbReference>
<accession>A0ABY5NK95</accession>
<evidence type="ECO:0000313" key="3">
    <source>
        <dbReference type="Proteomes" id="UP001054811"/>
    </source>
</evidence>
<reference evidence="2" key="1">
    <citation type="submission" date="2022-01" db="EMBL/GenBank/DDBJ databases">
        <title>Microbacterium eymi and Microbacterium rhizovicinus sp. nov., isolated from the rhizospheric soil of Elymus tsukushiensis, a plant native to the Dokdo Islands, Republic of Korea.</title>
        <authorList>
            <person name="Hwang Y.J."/>
        </authorList>
    </citation>
    <scope>NUCLEOTIDE SEQUENCE</scope>
    <source>
        <strain evidence="2">KUDC0405</strain>
    </source>
</reference>
<feature type="domain" description="Zinc finger FPG/IleRS-type" evidence="1">
    <location>
        <begin position="2"/>
        <end position="24"/>
    </location>
</feature>
<organism evidence="2 3">
    <name type="scientific">Microbacterium elymi</name>
    <dbReference type="NCBI Taxonomy" id="2909587"/>
    <lineage>
        <taxon>Bacteria</taxon>
        <taxon>Bacillati</taxon>
        <taxon>Actinomycetota</taxon>
        <taxon>Actinomycetes</taxon>
        <taxon>Micrococcales</taxon>
        <taxon>Microbacteriaceae</taxon>
        <taxon>Microbacterium</taxon>
    </lineage>
</organism>
<dbReference type="InterPro" id="IPR010663">
    <property type="entry name" value="Znf_FPG/IleRS"/>
</dbReference>
<dbReference type="Pfam" id="PF06827">
    <property type="entry name" value="zf-FPG_IleRS"/>
    <property type="match status" value="1"/>
</dbReference>
<sequence>MCGGTIRDFTFGGASAQYCPDCQTGGGSLT</sequence>
<protein>
    <recommendedName>
        <fullName evidence="1">Zinc finger FPG/IleRS-type domain-containing protein</fullName>
    </recommendedName>
</protein>
<evidence type="ECO:0000313" key="2">
    <source>
        <dbReference type="EMBL" id="UUT35551.1"/>
    </source>
</evidence>
<evidence type="ECO:0000259" key="1">
    <source>
        <dbReference type="Pfam" id="PF06827"/>
    </source>
</evidence>